<organism evidence="8 9">
    <name type="scientific">Candidatus Enterococcus moelleringii</name>
    <dbReference type="NCBI Taxonomy" id="2815325"/>
    <lineage>
        <taxon>Bacteria</taxon>
        <taxon>Bacillati</taxon>
        <taxon>Bacillota</taxon>
        <taxon>Bacilli</taxon>
        <taxon>Lactobacillales</taxon>
        <taxon>Enterococcaceae</taxon>
        <taxon>Enterococcus</taxon>
    </lineage>
</organism>
<feature type="transmembrane region" description="Helical" evidence="7">
    <location>
        <begin position="107"/>
        <end position="134"/>
    </location>
</feature>
<feature type="transmembrane region" description="Helical" evidence="7">
    <location>
        <begin position="167"/>
        <end position="183"/>
    </location>
</feature>
<name>A0ABS3LCW0_9ENTE</name>
<sequence length="184" mass="19819">MSLYLEIFISFFQIGILSIGGGYATLPLIQAEIVQQQQWLTLQEFSDIVTISQMTPGPLAVNSATFVGLRVAGIVGAIIATVACVISGCVIALLLERLFSKNKENATLQLVFSGLKSATVGLIAAASLSMITLAFSGTLNWFEVDHLNFIAVALFLVFFLLLRKKKISPISLLIVAGVLGFFLY</sequence>
<evidence type="ECO:0000256" key="7">
    <source>
        <dbReference type="SAM" id="Phobius"/>
    </source>
</evidence>
<keyword evidence="3" id="KW-1003">Cell membrane</keyword>
<keyword evidence="9" id="KW-1185">Reference proteome</keyword>
<dbReference type="Proteomes" id="UP000664601">
    <property type="component" value="Unassembled WGS sequence"/>
</dbReference>
<dbReference type="EMBL" id="JAFREM010000024">
    <property type="protein sequence ID" value="MBO1307461.1"/>
    <property type="molecule type" value="Genomic_DNA"/>
</dbReference>
<accession>A0ABS3LCW0</accession>
<dbReference type="InterPro" id="IPR052518">
    <property type="entry name" value="CHR_Transporter"/>
</dbReference>
<evidence type="ECO:0000256" key="3">
    <source>
        <dbReference type="ARBA" id="ARBA00022475"/>
    </source>
</evidence>
<dbReference type="Pfam" id="PF02417">
    <property type="entry name" value="Chromate_transp"/>
    <property type="match status" value="1"/>
</dbReference>
<keyword evidence="6 7" id="KW-0472">Membrane</keyword>
<reference evidence="8 9" key="1">
    <citation type="submission" date="2021-03" db="EMBL/GenBank/DDBJ databases">
        <title>Enterococcal diversity collection.</title>
        <authorList>
            <person name="Gilmore M.S."/>
            <person name="Schwartzman J."/>
            <person name="Van Tyne D."/>
            <person name="Martin M."/>
            <person name="Earl A.M."/>
            <person name="Manson A.L."/>
            <person name="Straub T."/>
            <person name="Salamzade R."/>
            <person name="Saavedra J."/>
            <person name="Lebreton F."/>
            <person name="Prichula J."/>
            <person name="Schaufler K."/>
            <person name="Gaca A."/>
            <person name="Sgardioli B."/>
            <person name="Wagenaar J."/>
            <person name="Strong T."/>
        </authorList>
    </citation>
    <scope>NUCLEOTIDE SEQUENCE [LARGE SCALE GENOMIC DNA]</scope>
    <source>
        <strain evidence="8 9">669A</strain>
    </source>
</reference>
<evidence type="ECO:0000256" key="5">
    <source>
        <dbReference type="ARBA" id="ARBA00022989"/>
    </source>
</evidence>
<evidence type="ECO:0000313" key="9">
    <source>
        <dbReference type="Proteomes" id="UP000664601"/>
    </source>
</evidence>
<feature type="transmembrane region" description="Helical" evidence="7">
    <location>
        <begin position="7"/>
        <end position="29"/>
    </location>
</feature>
<evidence type="ECO:0000256" key="6">
    <source>
        <dbReference type="ARBA" id="ARBA00023136"/>
    </source>
</evidence>
<keyword evidence="5 7" id="KW-1133">Transmembrane helix</keyword>
<evidence type="ECO:0000256" key="2">
    <source>
        <dbReference type="ARBA" id="ARBA00005262"/>
    </source>
</evidence>
<feature type="transmembrane region" description="Helical" evidence="7">
    <location>
        <begin position="146"/>
        <end position="162"/>
    </location>
</feature>
<gene>
    <name evidence="8" type="ORF">JZO70_14890</name>
</gene>
<comment type="similarity">
    <text evidence="2">Belongs to the chromate ion transporter (CHR) (TC 2.A.51) family.</text>
</comment>
<keyword evidence="4 7" id="KW-0812">Transmembrane</keyword>
<evidence type="ECO:0000313" key="8">
    <source>
        <dbReference type="EMBL" id="MBO1307461.1"/>
    </source>
</evidence>
<comment type="subcellular location">
    <subcellularLocation>
        <location evidence="1">Cell membrane</location>
        <topology evidence="1">Multi-pass membrane protein</topology>
    </subcellularLocation>
</comment>
<dbReference type="InterPro" id="IPR003370">
    <property type="entry name" value="Chromate_transpt"/>
</dbReference>
<feature type="transmembrane region" description="Helical" evidence="7">
    <location>
        <begin position="71"/>
        <end position="95"/>
    </location>
</feature>
<evidence type="ECO:0000256" key="4">
    <source>
        <dbReference type="ARBA" id="ARBA00022692"/>
    </source>
</evidence>
<dbReference type="PANTHER" id="PTHR43663:SF1">
    <property type="entry name" value="CHROMATE TRANSPORTER"/>
    <property type="match status" value="1"/>
</dbReference>
<dbReference type="PANTHER" id="PTHR43663">
    <property type="entry name" value="CHROMATE TRANSPORT PROTEIN-RELATED"/>
    <property type="match status" value="1"/>
</dbReference>
<evidence type="ECO:0000256" key="1">
    <source>
        <dbReference type="ARBA" id="ARBA00004651"/>
    </source>
</evidence>
<comment type="caution">
    <text evidence="8">The sequence shown here is derived from an EMBL/GenBank/DDBJ whole genome shotgun (WGS) entry which is preliminary data.</text>
</comment>
<proteinExistence type="inferred from homology"/>
<protein>
    <submittedName>
        <fullName evidence="8">Chromate transporter</fullName>
    </submittedName>
</protein>
<dbReference type="RefSeq" id="WP_207674461.1">
    <property type="nucleotide sequence ID" value="NZ_JAFREM010000024.1"/>
</dbReference>